<dbReference type="SUPFAM" id="SSF55729">
    <property type="entry name" value="Acyl-CoA N-acyltransferases (Nat)"/>
    <property type="match status" value="1"/>
</dbReference>
<dbReference type="AlphaFoldDB" id="A0A6P8B0I7"/>
<reference evidence="2" key="1">
    <citation type="journal article" date="2019" name="Mol. Biol. Evol.">
        <title>Blast fungal genomes show frequent chromosomal changes, gene gains and losses, and effector gene turnover.</title>
        <authorList>
            <person name="Gomez Luciano L.B."/>
            <person name="Jason Tsai I."/>
            <person name="Chuma I."/>
            <person name="Tosa Y."/>
            <person name="Chen Y.H."/>
            <person name="Li J.Y."/>
            <person name="Li M.Y."/>
            <person name="Jade Lu M.Y."/>
            <person name="Nakayashiki H."/>
            <person name="Li W.H."/>
        </authorList>
    </citation>
    <scope>NUCLEOTIDE SEQUENCE</scope>
    <source>
        <strain evidence="2">NI907</strain>
    </source>
</reference>
<reference evidence="2" key="3">
    <citation type="submission" date="2025-08" db="UniProtKB">
        <authorList>
            <consortium name="RefSeq"/>
        </authorList>
    </citation>
    <scope>IDENTIFICATION</scope>
    <source>
        <strain evidence="2">NI907</strain>
    </source>
</reference>
<dbReference type="PANTHER" id="PTHR42791:SF1">
    <property type="entry name" value="N-ACETYLTRANSFERASE DOMAIN-CONTAINING PROTEIN"/>
    <property type="match status" value="1"/>
</dbReference>
<keyword evidence="1" id="KW-1185">Reference proteome</keyword>
<evidence type="ECO:0000313" key="2">
    <source>
        <dbReference type="RefSeq" id="XP_030980665.1"/>
    </source>
</evidence>
<dbReference type="GeneID" id="41962382"/>
<reference evidence="2" key="2">
    <citation type="submission" date="2019-10" db="EMBL/GenBank/DDBJ databases">
        <authorList>
            <consortium name="NCBI Genome Project"/>
        </authorList>
    </citation>
    <scope>NUCLEOTIDE SEQUENCE</scope>
    <source>
        <strain evidence="2">NI907</strain>
    </source>
</reference>
<proteinExistence type="predicted"/>
<dbReference type="KEGG" id="pgri:PgNI_07461"/>
<organism evidence="1 2">
    <name type="scientific">Pyricularia grisea</name>
    <name type="common">Crabgrass-specific blast fungus</name>
    <name type="synonym">Magnaporthe grisea</name>
    <dbReference type="NCBI Taxonomy" id="148305"/>
    <lineage>
        <taxon>Eukaryota</taxon>
        <taxon>Fungi</taxon>
        <taxon>Dikarya</taxon>
        <taxon>Ascomycota</taxon>
        <taxon>Pezizomycotina</taxon>
        <taxon>Sordariomycetes</taxon>
        <taxon>Sordariomycetidae</taxon>
        <taxon>Magnaporthales</taxon>
        <taxon>Pyriculariaceae</taxon>
        <taxon>Pyricularia</taxon>
    </lineage>
</organism>
<dbReference type="Proteomes" id="UP000515153">
    <property type="component" value="Unplaced"/>
</dbReference>
<accession>A0A6P8B0I7</accession>
<dbReference type="InterPro" id="IPR052523">
    <property type="entry name" value="Trichothecene_AcTrans"/>
</dbReference>
<gene>
    <name evidence="2" type="ORF">PgNI_07461</name>
</gene>
<dbReference type="RefSeq" id="XP_030980665.1">
    <property type="nucleotide sequence ID" value="XM_031127473.1"/>
</dbReference>
<evidence type="ECO:0000313" key="1">
    <source>
        <dbReference type="Proteomes" id="UP000515153"/>
    </source>
</evidence>
<name>A0A6P8B0I7_PYRGI</name>
<sequence>MPLHLRPATSADVPEMVAVYFSAFASSPLTQIVFPESSAAARKLWIDMLDEEINDPRAHFAVVVDSQTCSSSSSPKDDGSASPNGRIIAFAKWVSPSPDPNTTSVPAAPPRSIWPADGDPAFADEFFTGITAKHAEIMGDRPHWYLELIATRAEDQGRGAGGMLMRWGVGLVGAEAAFLEAMPGAKALYGRFGFVTVQRMDFVAPDGRVVGQDFMVREKGVV</sequence>
<evidence type="ECO:0008006" key="3">
    <source>
        <dbReference type="Google" id="ProtNLM"/>
    </source>
</evidence>
<dbReference type="InterPro" id="IPR016181">
    <property type="entry name" value="Acyl_CoA_acyltransferase"/>
</dbReference>
<dbReference type="PANTHER" id="PTHR42791">
    <property type="entry name" value="GNAT FAMILY ACETYLTRANSFERASE"/>
    <property type="match status" value="1"/>
</dbReference>
<dbReference type="Gene3D" id="3.40.630.30">
    <property type="match status" value="1"/>
</dbReference>
<protein>
    <recommendedName>
        <fullName evidence="3">N-acetyltransferase domain-containing protein</fullName>
    </recommendedName>
</protein>